<proteinExistence type="predicted"/>
<gene>
    <name evidence="1" type="ORF">A3F32_01070</name>
</gene>
<organism evidence="1 2">
    <name type="scientific">Candidatus Roizmanbacteria bacterium RIFCSPHIGHO2_12_FULL_42_10</name>
    <dbReference type="NCBI Taxonomy" id="1802053"/>
    <lineage>
        <taxon>Bacteria</taxon>
        <taxon>Candidatus Roizmaniibacteriota</taxon>
    </lineage>
</organism>
<sequence length="109" mass="12590">MTMAERVVPVDIIRTELDSWPVIRIVFSGPLSAQDRHTFETLIKAWGENLYRKGKLDYFDPPDLFSWSPYVMYVEILASIPLENIQADIEILSLLIAEYLPQCVHIHVS</sequence>
<name>A0A1F7I4X2_9BACT</name>
<evidence type="ECO:0000313" key="1">
    <source>
        <dbReference type="EMBL" id="OGK38420.1"/>
    </source>
</evidence>
<dbReference type="AlphaFoldDB" id="A0A1F7I4X2"/>
<dbReference type="EMBL" id="MGAD01000021">
    <property type="protein sequence ID" value="OGK38420.1"/>
    <property type="molecule type" value="Genomic_DNA"/>
</dbReference>
<comment type="caution">
    <text evidence="1">The sequence shown here is derived from an EMBL/GenBank/DDBJ whole genome shotgun (WGS) entry which is preliminary data.</text>
</comment>
<reference evidence="1 2" key="1">
    <citation type="journal article" date="2016" name="Nat. Commun.">
        <title>Thousands of microbial genomes shed light on interconnected biogeochemical processes in an aquifer system.</title>
        <authorList>
            <person name="Anantharaman K."/>
            <person name="Brown C.T."/>
            <person name="Hug L.A."/>
            <person name="Sharon I."/>
            <person name="Castelle C.J."/>
            <person name="Probst A.J."/>
            <person name="Thomas B.C."/>
            <person name="Singh A."/>
            <person name="Wilkins M.J."/>
            <person name="Karaoz U."/>
            <person name="Brodie E.L."/>
            <person name="Williams K.H."/>
            <person name="Hubbard S.S."/>
            <person name="Banfield J.F."/>
        </authorList>
    </citation>
    <scope>NUCLEOTIDE SEQUENCE [LARGE SCALE GENOMIC DNA]</scope>
</reference>
<protein>
    <submittedName>
        <fullName evidence="1">Uncharacterized protein</fullName>
    </submittedName>
</protein>
<evidence type="ECO:0000313" key="2">
    <source>
        <dbReference type="Proteomes" id="UP000178076"/>
    </source>
</evidence>
<dbReference type="Proteomes" id="UP000178076">
    <property type="component" value="Unassembled WGS sequence"/>
</dbReference>
<accession>A0A1F7I4X2</accession>